<dbReference type="SUPFAM" id="SSF103612">
    <property type="entry name" value="SBT domain"/>
    <property type="match status" value="1"/>
</dbReference>
<comment type="caution">
    <text evidence="3">The sequence shown here is derived from an EMBL/GenBank/DDBJ whole genome shotgun (WGS) entry which is preliminary data.</text>
</comment>
<protein>
    <recommendedName>
        <fullName evidence="2">DUF5641 domain-containing protein</fullName>
    </recommendedName>
</protein>
<proteinExistence type="predicted"/>
<reference evidence="3" key="1">
    <citation type="journal article" date="2020" name="bioRxiv">
        <title>Chromosome-level reference genome of the European wasp spider Argiope bruennichi: a resource for studies on range expansion and evolutionary adaptation.</title>
        <authorList>
            <person name="Sheffer M.M."/>
            <person name="Hoppe A."/>
            <person name="Krehenwinkel H."/>
            <person name="Uhl G."/>
            <person name="Kuss A.W."/>
            <person name="Jensen L."/>
            <person name="Jensen C."/>
            <person name="Gillespie R.G."/>
            <person name="Hoff K.J."/>
            <person name="Prost S."/>
        </authorList>
    </citation>
    <scope>NUCLEOTIDE SEQUENCE</scope>
</reference>
<dbReference type="Proteomes" id="UP000807504">
    <property type="component" value="Unassembled WGS sequence"/>
</dbReference>
<dbReference type="InterPro" id="IPR036893">
    <property type="entry name" value="SBP_sf"/>
</dbReference>
<gene>
    <name evidence="3" type="ORF">HNY73_012271</name>
</gene>
<name>A0A8T0EYU5_ARGBR</name>
<feature type="compositionally biased region" description="Basic and acidic residues" evidence="1">
    <location>
        <begin position="290"/>
        <end position="301"/>
    </location>
</feature>
<dbReference type="GO" id="GO:0005634">
    <property type="term" value="C:nucleus"/>
    <property type="evidence" value="ECO:0007669"/>
    <property type="project" value="InterPro"/>
</dbReference>
<dbReference type="GO" id="GO:0003677">
    <property type="term" value="F:DNA binding"/>
    <property type="evidence" value="ECO:0007669"/>
    <property type="project" value="InterPro"/>
</dbReference>
<accession>A0A8T0EYU5</accession>
<organism evidence="3 4">
    <name type="scientific">Argiope bruennichi</name>
    <name type="common">Wasp spider</name>
    <name type="synonym">Aranea bruennichi</name>
    <dbReference type="NCBI Taxonomy" id="94029"/>
    <lineage>
        <taxon>Eukaryota</taxon>
        <taxon>Metazoa</taxon>
        <taxon>Ecdysozoa</taxon>
        <taxon>Arthropoda</taxon>
        <taxon>Chelicerata</taxon>
        <taxon>Arachnida</taxon>
        <taxon>Araneae</taxon>
        <taxon>Araneomorphae</taxon>
        <taxon>Entelegynae</taxon>
        <taxon>Araneoidea</taxon>
        <taxon>Araneidae</taxon>
        <taxon>Argiope</taxon>
    </lineage>
</organism>
<evidence type="ECO:0000313" key="3">
    <source>
        <dbReference type="EMBL" id="KAF8781929.1"/>
    </source>
</evidence>
<dbReference type="EMBL" id="JABXBU010001863">
    <property type="protein sequence ID" value="KAF8781929.1"/>
    <property type="molecule type" value="Genomic_DNA"/>
</dbReference>
<keyword evidence="4" id="KW-1185">Reference proteome</keyword>
<feature type="compositionally biased region" description="Basic and acidic residues" evidence="1">
    <location>
        <begin position="247"/>
        <end position="269"/>
    </location>
</feature>
<dbReference type="Pfam" id="PF18701">
    <property type="entry name" value="DUF5641"/>
    <property type="match status" value="1"/>
</dbReference>
<feature type="domain" description="DUF5641" evidence="2">
    <location>
        <begin position="347"/>
        <end position="389"/>
    </location>
</feature>
<dbReference type="InterPro" id="IPR040676">
    <property type="entry name" value="DUF5641"/>
</dbReference>
<dbReference type="PANTHER" id="PTHR47331:SF5">
    <property type="entry name" value="RIBONUCLEASE H"/>
    <property type="match status" value="1"/>
</dbReference>
<evidence type="ECO:0000256" key="1">
    <source>
        <dbReference type="SAM" id="MobiDB-lite"/>
    </source>
</evidence>
<evidence type="ECO:0000313" key="4">
    <source>
        <dbReference type="Proteomes" id="UP000807504"/>
    </source>
</evidence>
<dbReference type="AlphaFoldDB" id="A0A8T0EYU5"/>
<sequence length="394" mass="45001">MGLVETVNEKRCLFCVKPKSDHDSSPCPLPVQERKAHLRRNGICFYRLTKAENVYKNGTTKRTCGKCSRRHSELICDTPTPPEPQPPIDTRGERLEVEREEVVTCSNINIIGDEVLLETCSALLKLEEKRKMVNILLLNKASQRCFLKEKADTLKLPIMRREKLLVYTFGSRDPIAKTYEVVKFTLCNSRDSEKSIEMEALLCDVISSSPFKVSSNKREKFENIKPRKKTLTPLRRSNAAVTSSSTPDKKLEPVKEDISSKKTELDSSVKKVKGDKKDKHSDDTSCSEVDEGRLDHLRQKDEDSEEPVPLIPAHLLMGRRVNSLPPVRLTIDTNLSDRKTLIKRFNYRKRHLWKLGKVVAVFLGRDGKVRSCQVKKNTSVIKRPVQLLYNLEMG</sequence>
<dbReference type="PANTHER" id="PTHR47331">
    <property type="entry name" value="PHD-TYPE DOMAIN-CONTAINING PROTEIN"/>
    <property type="match status" value="1"/>
</dbReference>
<evidence type="ECO:0000259" key="2">
    <source>
        <dbReference type="Pfam" id="PF18701"/>
    </source>
</evidence>
<reference evidence="3" key="2">
    <citation type="submission" date="2020-06" db="EMBL/GenBank/DDBJ databases">
        <authorList>
            <person name="Sheffer M."/>
        </authorList>
    </citation>
    <scope>NUCLEOTIDE SEQUENCE</scope>
</reference>
<feature type="region of interest" description="Disordered" evidence="1">
    <location>
        <begin position="217"/>
        <end position="308"/>
    </location>
</feature>